<protein>
    <submittedName>
        <fullName evidence="2">Uncharacterized protein</fullName>
    </submittedName>
</protein>
<sequence length="203" mass="22923">MNSACLSLGQEEATMNREGTIEMGIAKKEKKVSQVIDSCARRGNSSKNESSSFEIHDQKYHQKLIRKQDSRLSSGTKRVHDAMSKDTYKGGHEGKGRSRREKWCVDHEGSSKDLAGQKENLLKGKDKENQDSCETRIPSRDELKKGYALEKEPKKGTVNKVLHAKSTCRNGGSLKESRLARAKHARVMRSRFVRIESRAYKGQ</sequence>
<dbReference type="Proteomes" id="UP000825935">
    <property type="component" value="Chromosome 4"/>
</dbReference>
<proteinExistence type="predicted"/>
<comment type="caution">
    <text evidence="2">The sequence shown here is derived from an EMBL/GenBank/DDBJ whole genome shotgun (WGS) entry which is preliminary data.</text>
</comment>
<feature type="region of interest" description="Disordered" evidence="1">
    <location>
        <begin position="64"/>
        <end position="158"/>
    </location>
</feature>
<name>A0A8T2V399_CERRI</name>
<gene>
    <name evidence="2" type="ORF">KP509_04G099600</name>
</gene>
<accession>A0A8T2V399</accession>
<reference evidence="2" key="1">
    <citation type="submission" date="2021-08" db="EMBL/GenBank/DDBJ databases">
        <title>WGS assembly of Ceratopteris richardii.</title>
        <authorList>
            <person name="Marchant D.B."/>
            <person name="Chen G."/>
            <person name="Jenkins J."/>
            <person name="Shu S."/>
            <person name="Leebens-Mack J."/>
            <person name="Grimwood J."/>
            <person name="Schmutz J."/>
            <person name="Soltis P."/>
            <person name="Soltis D."/>
            <person name="Chen Z.-H."/>
        </authorList>
    </citation>
    <scope>NUCLEOTIDE SEQUENCE</scope>
    <source>
        <strain evidence="2">Whitten #5841</strain>
        <tissue evidence="2">Leaf</tissue>
    </source>
</reference>
<dbReference type="AlphaFoldDB" id="A0A8T2V399"/>
<evidence type="ECO:0000313" key="3">
    <source>
        <dbReference type="Proteomes" id="UP000825935"/>
    </source>
</evidence>
<evidence type="ECO:0000313" key="2">
    <source>
        <dbReference type="EMBL" id="KAH7440284.1"/>
    </source>
</evidence>
<dbReference type="EMBL" id="CM035409">
    <property type="protein sequence ID" value="KAH7440284.1"/>
    <property type="molecule type" value="Genomic_DNA"/>
</dbReference>
<keyword evidence="3" id="KW-1185">Reference proteome</keyword>
<organism evidence="2 3">
    <name type="scientific">Ceratopteris richardii</name>
    <name type="common">Triangle waterfern</name>
    <dbReference type="NCBI Taxonomy" id="49495"/>
    <lineage>
        <taxon>Eukaryota</taxon>
        <taxon>Viridiplantae</taxon>
        <taxon>Streptophyta</taxon>
        <taxon>Embryophyta</taxon>
        <taxon>Tracheophyta</taxon>
        <taxon>Polypodiopsida</taxon>
        <taxon>Polypodiidae</taxon>
        <taxon>Polypodiales</taxon>
        <taxon>Pteridineae</taxon>
        <taxon>Pteridaceae</taxon>
        <taxon>Parkerioideae</taxon>
        <taxon>Ceratopteris</taxon>
    </lineage>
</organism>
<feature type="compositionally biased region" description="Basic and acidic residues" evidence="1">
    <location>
        <begin position="120"/>
        <end position="155"/>
    </location>
</feature>
<feature type="compositionally biased region" description="Basic and acidic residues" evidence="1">
    <location>
        <begin position="78"/>
        <end position="111"/>
    </location>
</feature>
<evidence type="ECO:0000256" key="1">
    <source>
        <dbReference type="SAM" id="MobiDB-lite"/>
    </source>
</evidence>